<evidence type="ECO:0000313" key="9">
    <source>
        <dbReference type="EMBL" id="RGC04564.1"/>
    </source>
</evidence>
<keyword evidence="2" id="KW-1277">Toxin-antitoxin system</keyword>
<dbReference type="GO" id="GO:0016787">
    <property type="term" value="F:hydrolase activity"/>
    <property type="evidence" value="ECO:0007669"/>
    <property type="project" value="UniProtKB-KW"/>
</dbReference>
<dbReference type="EMBL" id="QVEZ01000008">
    <property type="protein sequence ID" value="RGC04564.1"/>
    <property type="molecule type" value="Genomic_DNA"/>
</dbReference>
<evidence type="ECO:0000256" key="6">
    <source>
        <dbReference type="ARBA" id="ARBA00022884"/>
    </source>
</evidence>
<evidence type="ECO:0000313" key="11">
    <source>
        <dbReference type="Proteomes" id="UP000461506"/>
    </source>
</evidence>
<keyword evidence="3" id="KW-0540">Nuclease</keyword>
<evidence type="ECO:0000256" key="7">
    <source>
        <dbReference type="ARBA" id="ARBA00023016"/>
    </source>
</evidence>
<comment type="similarity">
    <text evidence="1">Belongs to the HicA mRNA interferase family.</text>
</comment>
<keyword evidence="7" id="KW-0346">Stress response</keyword>
<dbReference type="InterPro" id="IPR012933">
    <property type="entry name" value="HicA_mRNA_interferase"/>
</dbReference>
<dbReference type="InterPro" id="IPR038570">
    <property type="entry name" value="HicA_sf"/>
</dbReference>
<evidence type="ECO:0000256" key="3">
    <source>
        <dbReference type="ARBA" id="ARBA00022722"/>
    </source>
</evidence>
<keyword evidence="4" id="KW-0255">Endonuclease</keyword>
<comment type="caution">
    <text evidence="9">The sequence shown here is derived from an EMBL/GenBank/DDBJ whole genome shotgun (WGS) entry which is preliminary data.</text>
</comment>
<dbReference type="Proteomes" id="UP000261079">
    <property type="component" value="Unassembled WGS sequence"/>
</dbReference>
<dbReference type="SUPFAM" id="SSF54786">
    <property type="entry name" value="YcfA/nrd intein domain"/>
    <property type="match status" value="1"/>
</dbReference>
<evidence type="ECO:0000313" key="8">
    <source>
        <dbReference type="EMBL" id="MSC63293.1"/>
    </source>
</evidence>
<proteinExistence type="inferred from homology"/>
<dbReference type="AlphaFoldDB" id="A0A3E2X9A0"/>
<evidence type="ECO:0000256" key="4">
    <source>
        <dbReference type="ARBA" id="ARBA00022759"/>
    </source>
</evidence>
<evidence type="ECO:0000256" key="1">
    <source>
        <dbReference type="ARBA" id="ARBA00006620"/>
    </source>
</evidence>
<dbReference type="Pfam" id="PF07927">
    <property type="entry name" value="HicA_toxin"/>
    <property type="match status" value="1"/>
</dbReference>
<reference evidence="8 11" key="2">
    <citation type="journal article" date="2019" name="Nat. Med.">
        <title>A library of human gut bacterial isolates paired with longitudinal multiomics data enables mechanistic microbiome research.</title>
        <authorList>
            <person name="Poyet M."/>
            <person name="Groussin M."/>
            <person name="Gibbons S.M."/>
            <person name="Avila-Pacheco J."/>
            <person name="Jiang X."/>
            <person name="Kearney S.M."/>
            <person name="Perrotta A.R."/>
            <person name="Berdy B."/>
            <person name="Zhao S."/>
            <person name="Lieberman T.D."/>
            <person name="Swanson P.K."/>
            <person name="Smith M."/>
            <person name="Roesemann S."/>
            <person name="Alexander J.E."/>
            <person name="Rich S.A."/>
            <person name="Livny J."/>
            <person name="Vlamakis H."/>
            <person name="Clish C."/>
            <person name="Bullock K."/>
            <person name="Deik A."/>
            <person name="Scott J."/>
            <person name="Pierce K.A."/>
            <person name="Xavier R.J."/>
            <person name="Alm E.J."/>
        </authorList>
    </citation>
    <scope>NUCLEOTIDE SEQUENCE [LARGE SCALE GENOMIC DNA]</scope>
    <source>
        <strain evidence="8 11">BIOML-A1</strain>
    </source>
</reference>
<protein>
    <submittedName>
        <fullName evidence="8">Addiction module toxin, HicA family</fullName>
    </submittedName>
    <submittedName>
        <fullName evidence="9">Type II toxin-antitoxin system HicA family toxin</fullName>
    </submittedName>
</protein>
<keyword evidence="5" id="KW-0378">Hydrolase</keyword>
<accession>A0A3E2X9A0</accession>
<dbReference type="GO" id="GO:0003729">
    <property type="term" value="F:mRNA binding"/>
    <property type="evidence" value="ECO:0007669"/>
    <property type="project" value="InterPro"/>
</dbReference>
<evidence type="ECO:0000313" key="10">
    <source>
        <dbReference type="Proteomes" id="UP000261079"/>
    </source>
</evidence>
<dbReference type="RefSeq" id="WP_117477071.1">
    <property type="nucleotide sequence ID" value="NZ_CABVEO010000002.1"/>
</dbReference>
<reference evidence="9 10" key="1">
    <citation type="submission" date="2018-08" db="EMBL/GenBank/DDBJ databases">
        <title>A genome reference for cultivated species of the human gut microbiota.</title>
        <authorList>
            <person name="Zou Y."/>
            <person name="Xue W."/>
            <person name="Luo G."/>
        </authorList>
    </citation>
    <scope>NUCLEOTIDE SEQUENCE [LARGE SCALE GENOMIC DNA]</scope>
    <source>
        <strain evidence="9 10">AM42-11AC</strain>
    </source>
</reference>
<gene>
    <name evidence="9" type="ORF">DW905_11185</name>
    <name evidence="8" type="ORF">GKD95_08090</name>
</gene>
<evidence type="ECO:0000256" key="5">
    <source>
        <dbReference type="ARBA" id="ARBA00022801"/>
    </source>
</evidence>
<evidence type="ECO:0000256" key="2">
    <source>
        <dbReference type="ARBA" id="ARBA00022649"/>
    </source>
</evidence>
<dbReference type="Gene3D" id="3.30.920.30">
    <property type="entry name" value="Hypothetical protein"/>
    <property type="match status" value="1"/>
</dbReference>
<dbReference type="EMBL" id="WKQN01000006">
    <property type="protein sequence ID" value="MSC63293.1"/>
    <property type="molecule type" value="Genomic_DNA"/>
</dbReference>
<dbReference type="GO" id="GO:0004519">
    <property type="term" value="F:endonuclease activity"/>
    <property type="evidence" value="ECO:0007669"/>
    <property type="project" value="UniProtKB-KW"/>
</dbReference>
<organism evidence="9 10">
    <name type="scientific">Faecalibacterium prausnitzii</name>
    <dbReference type="NCBI Taxonomy" id="853"/>
    <lineage>
        <taxon>Bacteria</taxon>
        <taxon>Bacillati</taxon>
        <taxon>Bacillota</taxon>
        <taxon>Clostridia</taxon>
        <taxon>Eubacteriales</taxon>
        <taxon>Oscillospiraceae</taxon>
        <taxon>Faecalibacterium</taxon>
    </lineage>
</organism>
<sequence length="63" mass="7320">MPPKPREMEKLILADGWVFKEQVGSHRQYVHPTKPGKVTIPFHKGKELDRRTELSIRKQAGLK</sequence>
<dbReference type="Proteomes" id="UP000461506">
    <property type="component" value="Unassembled WGS sequence"/>
</dbReference>
<name>A0A3E2X9A0_9FIRM</name>
<keyword evidence="6" id="KW-0694">RNA-binding</keyword>